<feature type="domain" description="VWFA" evidence="1">
    <location>
        <begin position="477"/>
        <end position="640"/>
    </location>
</feature>
<dbReference type="InterPro" id="IPR016024">
    <property type="entry name" value="ARM-type_fold"/>
</dbReference>
<sequence>MPPFTHRYRDLKRFHLPPLVLLAGAVLGFPAETPARPSTGAFSSFDDPAAPKTPLDYFNLIREHKDRTPRNRIEELGQMKTEDALSMLKRSVDEMEGRWGKQYVFSAMRFFMDDPELAPVAIKFAEGAALRRNPTEARAAAGAMVGWGEPAREVLYGVAADGWDEGARAEAIRGIHDLLKERKDGVALRIMLEAFDVPTSGPATLGVEVLGLFRSEEFFREIRKFVGDRSAPIQRLLVVLDAMGTHAAGVDPVVDEGVNDVLEEGLRHRDPVVQYRALLAVARRGGTKAPREVTKLTKSKDESVKRAAIIAALRTQTRDPSGAGGKGGRRIDPLELVESDESAVRQAAAIGLGDRGDEEALGALHRLLRDEDWRVRAEAIRAVIRVRDRSSIPELIEGLDRAEGRFVGDFHAGLVQLTALDLGLAAGRWRIFWEKESETFEVPSPKVVAKAAADRAKRKEDSESAVAFYGINVLSDAFVLVVDTSGSMNAKVGKEKKQTRLDVAKEQMAKTLNRVRDGVLFNVIPFSGNARPLTDGLEPMDEEAREEALAFIEVLREAGGTNIFDSLSAAFEDERVDTIYLLSDGAPSAGEFVDVMSLRAEVERWNSTRGILIHAIAVGQDHPLLRGLAADSGGRYVRVE</sequence>
<dbReference type="AlphaFoldDB" id="A0A518F177"/>
<dbReference type="Gene3D" id="3.40.50.410">
    <property type="entry name" value="von Willebrand factor, type A domain"/>
    <property type="match status" value="1"/>
</dbReference>
<dbReference type="InterPro" id="IPR002035">
    <property type="entry name" value="VWF_A"/>
</dbReference>
<dbReference type="PANTHER" id="PTHR45737">
    <property type="entry name" value="VON WILLEBRAND FACTOR A DOMAIN-CONTAINING PROTEIN 5A"/>
    <property type="match status" value="1"/>
</dbReference>
<dbReference type="Pfam" id="PF13768">
    <property type="entry name" value="VWA_3"/>
    <property type="match status" value="1"/>
</dbReference>
<evidence type="ECO:0000313" key="3">
    <source>
        <dbReference type="Proteomes" id="UP000320390"/>
    </source>
</evidence>
<dbReference type="InterPro" id="IPR011989">
    <property type="entry name" value="ARM-like"/>
</dbReference>
<accession>A0A518F177</accession>
<protein>
    <submittedName>
        <fullName evidence="2">von Willebrand factor type A domain protein</fullName>
    </submittedName>
</protein>
<dbReference type="InterPro" id="IPR004155">
    <property type="entry name" value="PBS_lyase_HEAT"/>
</dbReference>
<dbReference type="SUPFAM" id="SSF48371">
    <property type="entry name" value="ARM repeat"/>
    <property type="match status" value="1"/>
</dbReference>
<dbReference type="EMBL" id="CP036434">
    <property type="protein sequence ID" value="QDV10085.1"/>
    <property type="molecule type" value="Genomic_DNA"/>
</dbReference>
<name>A0A518F177_9BACT</name>
<evidence type="ECO:0000313" key="2">
    <source>
        <dbReference type="EMBL" id="QDV10085.1"/>
    </source>
</evidence>
<dbReference type="PANTHER" id="PTHR45737:SF6">
    <property type="entry name" value="VON WILLEBRAND FACTOR A DOMAIN-CONTAINING PROTEIN 5A"/>
    <property type="match status" value="1"/>
</dbReference>
<gene>
    <name evidence="2" type="ORF">Poly30_56470</name>
</gene>
<dbReference type="Pfam" id="PF13646">
    <property type="entry name" value="HEAT_2"/>
    <property type="match status" value="1"/>
</dbReference>
<dbReference type="Proteomes" id="UP000320390">
    <property type="component" value="Chromosome"/>
</dbReference>
<dbReference type="SMART" id="SM00327">
    <property type="entry name" value="VWA"/>
    <property type="match status" value="1"/>
</dbReference>
<keyword evidence="3" id="KW-1185">Reference proteome</keyword>
<organism evidence="2 3">
    <name type="scientific">Saltatorellus ferox</name>
    <dbReference type="NCBI Taxonomy" id="2528018"/>
    <lineage>
        <taxon>Bacteria</taxon>
        <taxon>Pseudomonadati</taxon>
        <taxon>Planctomycetota</taxon>
        <taxon>Planctomycetia</taxon>
        <taxon>Planctomycetia incertae sedis</taxon>
        <taxon>Saltatorellus</taxon>
    </lineage>
</organism>
<proteinExistence type="predicted"/>
<dbReference type="SUPFAM" id="SSF53300">
    <property type="entry name" value="vWA-like"/>
    <property type="match status" value="1"/>
</dbReference>
<dbReference type="PROSITE" id="PS50234">
    <property type="entry name" value="VWFA"/>
    <property type="match status" value="1"/>
</dbReference>
<dbReference type="InterPro" id="IPR036465">
    <property type="entry name" value="vWFA_dom_sf"/>
</dbReference>
<reference evidence="2 3" key="1">
    <citation type="submission" date="2019-02" db="EMBL/GenBank/DDBJ databases">
        <title>Deep-cultivation of Planctomycetes and their phenomic and genomic characterization uncovers novel biology.</title>
        <authorList>
            <person name="Wiegand S."/>
            <person name="Jogler M."/>
            <person name="Boedeker C."/>
            <person name="Pinto D."/>
            <person name="Vollmers J."/>
            <person name="Rivas-Marin E."/>
            <person name="Kohn T."/>
            <person name="Peeters S.H."/>
            <person name="Heuer A."/>
            <person name="Rast P."/>
            <person name="Oberbeckmann S."/>
            <person name="Bunk B."/>
            <person name="Jeske O."/>
            <person name="Meyerdierks A."/>
            <person name="Storesund J.E."/>
            <person name="Kallscheuer N."/>
            <person name="Luecker S."/>
            <person name="Lage O.M."/>
            <person name="Pohl T."/>
            <person name="Merkel B.J."/>
            <person name="Hornburger P."/>
            <person name="Mueller R.-W."/>
            <person name="Bruemmer F."/>
            <person name="Labrenz M."/>
            <person name="Spormann A.M."/>
            <person name="Op den Camp H."/>
            <person name="Overmann J."/>
            <person name="Amann R."/>
            <person name="Jetten M.S.M."/>
            <person name="Mascher T."/>
            <person name="Medema M.H."/>
            <person name="Devos D.P."/>
            <person name="Kaster A.-K."/>
            <person name="Ovreas L."/>
            <person name="Rohde M."/>
            <person name="Galperin M.Y."/>
            <person name="Jogler C."/>
        </authorList>
    </citation>
    <scope>NUCLEOTIDE SEQUENCE [LARGE SCALE GENOMIC DNA]</scope>
    <source>
        <strain evidence="2 3">Poly30</strain>
    </source>
</reference>
<dbReference type="SMART" id="SM00567">
    <property type="entry name" value="EZ_HEAT"/>
    <property type="match status" value="2"/>
</dbReference>
<evidence type="ECO:0000259" key="1">
    <source>
        <dbReference type="PROSITE" id="PS50234"/>
    </source>
</evidence>
<dbReference type="Gene3D" id="1.25.10.10">
    <property type="entry name" value="Leucine-rich Repeat Variant"/>
    <property type="match status" value="2"/>
</dbReference>